<dbReference type="SUPFAM" id="SSF52200">
    <property type="entry name" value="Toll/Interleukin receptor TIR domain"/>
    <property type="match status" value="1"/>
</dbReference>
<dbReference type="Gene3D" id="1.10.8.430">
    <property type="entry name" value="Helical domain of apoptotic protease-activating factors"/>
    <property type="match status" value="1"/>
</dbReference>
<evidence type="ECO:0000256" key="2">
    <source>
        <dbReference type="ARBA" id="ARBA00022737"/>
    </source>
</evidence>
<dbReference type="PRINTS" id="PR00364">
    <property type="entry name" value="DISEASERSIST"/>
</dbReference>
<dbReference type="GO" id="GO:0007165">
    <property type="term" value="P:signal transduction"/>
    <property type="evidence" value="ECO:0007669"/>
    <property type="project" value="InterPro"/>
</dbReference>
<evidence type="ECO:0000256" key="3">
    <source>
        <dbReference type="ARBA" id="ARBA00022821"/>
    </source>
</evidence>
<dbReference type="SUPFAM" id="SSF52540">
    <property type="entry name" value="P-loop containing nucleoside triphosphate hydrolases"/>
    <property type="match status" value="1"/>
</dbReference>
<protein>
    <recommendedName>
        <fullName evidence="5">TIR domain-containing protein</fullName>
    </recommendedName>
</protein>
<accession>A0A9D5ATS4</accession>
<dbReference type="PANTHER" id="PTHR11017:SF219">
    <property type="entry name" value="ARCHAEAL ATPASE"/>
    <property type="match status" value="1"/>
</dbReference>
<dbReference type="EMBL" id="JAMSHJ010000004">
    <property type="protein sequence ID" value="KAI5419001.1"/>
    <property type="molecule type" value="Genomic_DNA"/>
</dbReference>
<dbReference type="InterPro" id="IPR027417">
    <property type="entry name" value="P-loop_NTPase"/>
</dbReference>
<organism evidence="6 7">
    <name type="scientific">Pisum sativum</name>
    <name type="common">Garden pea</name>
    <name type="synonym">Lathyrus oleraceus</name>
    <dbReference type="NCBI Taxonomy" id="3888"/>
    <lineage>
        <taxon>Eukaryota</taxon>
        <taxon>Viridiplantae</taxon>
        <taxon>Streptophyta</taxon>
        <taxon>Embryophyta</taxon>
        <taxon>Tracheophyta</taxon>
        <taxon>Spermatophyta</taxon>
        <taxon>Magnoliopsida</taxon>
        <taxon>eudicotyledons</taxon>
        <taxon>Gunneridae</taxon>
        <taxon>Pentapetalae</taxon>
        <taxon>rosids</taxon>
        <taxon>fabids</taxon>
        <taxon>Fabales</taxon>
        <taxon>Fabaceae</taxon>
        <taxon>Papilionoideae</taxon>
        <taxon>50 kb inversion clade</taxon>
        <taxon>NPAAA clade</taxon>
        <taxon>Hologalegina</taxon>
        <taxon>IRL clade</taxon>
        <taxon>Fabeae</taxon>
        <taxon>Lathyrus</taxon>
    </lineage>
</organism>
<dbReference type="PROSITE" id="PS50104">
    <property type="entry name" value="TIR"/>
    <property type="match status" value="1"/>
</dbReference>
<dbReference type="InterPro" id="IPR000157">
    <property type="entry name" value="TIR_dom"/>
</dbReference>
<dbReference type="Pfam" id="PF23282">
    <property type="entry name" value="WHD_ROQ1"/>
    <property type="match status" value="1"/>
</dbReference>
<dbReference type="InterPro" id="IPR002182">
    <property type="entry name" value="NB-ARC"/>
</dbReference>
<evidence type="ECO:0000313" key="6">
    <source>
        <dbReference type="EMBL" id="KAI5419001.1"/>
    </source>
</evidence>
<sequence length="1064" mass="121960">MNLIYQSKLSSFSILMAMHSPSSSFSYGFTYQVFLSFRGTDTRYGFTGNLYKALTDSGINTFIDDNDLQRGDEITPSLIKAIQESRIFIPVFSIDYASSSFCLDELVHIIHCFKSKGRLVLPVFYGVEPTHVRHWSGSYGEALAKHEERFQNDKQNMERLHQWKIALNQAANFSGCHFSPGYEYKFIGEIVKYISNKINRVPLHVAEYPVGLQSRVQQVKSLLDKGSDDGIYMVGLYGTGGLGKSTLAKATFNFIADQFEGLCFLHNVRENSTKNNLKHLQEDLLFKTIGLNIKLGDVSEGIPIIKERLCRKKTLLILDDVDNIKQLQALAGGLDWFGRGTRVIITTRDKHLLTSHEIESMYEMEGLYGIEALELLRWMAFKNNKVPSSYEEILNRAVTYASGLPLAIETIGSNLFRKSIEEWKSTLEGYEKIPNKEIQKILRISYDALEEEEQSVFLDIACCFKGGRWVEVENILHAHYGHSIKHQVGVLTEKSLIKITSHKVTLHDLIEDMGKEVVRQESPKELGERSRLWYYDDIIHVLKENTGTSKIEMIYLNFPPREAIIDWNGNAFKKMKNLKTLIIKNGRFSKGSRHLPSGLRVLEWPRYPLGCIPFSISNKTFEKMKILKFDYCEYLTDISDVSCLPNLEIFSFKNCENLISIDESIGFLDKLQILNAEGCDKLSSFPPLKLNSLLELELSLCTSLKKFPEILDKMNNINRIFLIDTGIKEFPSSFQNLTELHSLSIHGHGKLEFPSSIPMMSKLFQVDIHGYSQLLTKPNDEMSSLLSSNVREIFIRTSKHKLLTVTLTLFSNVETLNITGSNIKILPEFIKKCCFLKSIYLDSCKYLEEIRGIPPNLKTLSAFGCESLTSSSKSMLVSQELHEAGGTEFRFPSSRSELIPEWFEHQRREHSISFSFRNDFPSLVFFFSSIRMHQFVHWTRDSGLRVFLLINDYAFTLDEPDFDMSCDIPRDYTYIFSSDRKTWSELPDYTPKGHREFESMLEDAVLKSEWIHAEVKIASDLNDDVESGIHVLKHLTSMDDIQFTISSLLKKRKFDEFLNDSASE</sequence>
<evidence type="ECO:0000313" key="7">
    <source>
        <dbReference type="Proteomes" id="UP001058974"/>
    </source>
</evidence>
<dbReference type="SMART" id="SM00255">
    <property type="entry name" value="TIR"/>
    <property type="match status" value="1"/>
</dbReference>
<dbReference type="InterPro" id="IPR044974">
    <property type="entry name" value="Disease_R_plants"/>
</dbReference>
<dbReference type="SUPFAM" id="SSF52058">
    <property type="entry name" value="L domain-like"/>
    <property type="match status" value="1"/>
</dbReference>
<keyword evidence="3" id="KW-0611">Plant defense</keyword>
<dbReference type="Pfam" id="PF01582">
    <property type="entry name" value="TIR"/>
    <property type="match status" value="1"/>
</dbReference>
<dbReference type="AlphaFoldDB" id="A0A9D5ATS4"/>
<comment type="caution">
    <text evidence="6">The sequence shown here is derived from an EMBL/GenBank/DDBJ whole genome shotgun (WGS) entry which is preliminary data.</text>
</comment>
<dbReference type="Pfam" id="PF00931">
    <property type="entry name" value="NB-ARC"/>
    <property type="match status" value="1"/>
</dbReference>
<keyword evidence="4" id="KW-0520">NAD</keyword>
<dbReference type="InterPro" id="IPR042197">
    <property type="entry name" value="Apaf_helical"/>
</dbReference>
<dbReference type="Pfam" id="PF23286">
    <property type="entry name" value="LRR_13"/>
    <property type="match status" value="1"/>
</dbReference>
<dbReference type="Gramene" id="Psat04G0328000-T1">
    <property type="protein sequence ID" value="KAI5419001.1"/>
    <property type="gene ID" value="KIW84_043280"/>
</dbReference>
<dbReference type="InterPro" id="IPR032675">
    <property type="entry name" value="LRR_dom_sf"/>
</dbReference>
<dbReference type="InterPro" id="IPR036390">
    <property type="entry name" value="WH_DNA-bd_sf"/>
</dbReference>
<dbReference type="Proteomes" id="UP001058974">
    <property type="component" value="Chromosome 4"/>
</dbReference>
<dbReference type="Gene3D" id="3.40.50.10140">
    <property type="entry name" value="Toll/interleukin-1 receptor homology (TIR) domain"/>
    <property type="match status" value="1"/>
</dbReference>
<keyword evidence="2" id="KW-0677">Repeat</keyword>
<dbReference type="InterPro" id="IPR035897">
    <property type="entry name" value="Toll_tir_struct_dom_sf"/>
</dbReference>
<dbReference type="Gene3D" id="3.40.50.300">
    <property type="entry name" value="P-loop containing nucleotide triphosphate hydrolases"/>
    <property type="match status" value="1"/>
</dbReference>
<feature type="domain" description="TIR" evidence="5">
    <location>
        <begin position="29"/>
        <end position="198"/>
    </location>
</feature>
<dbReference type="GO" id="GO:0043531">
    <property type="term" value="F:ADP binding"/>
    <property type="evidence" value="ECO:0007669"/>
    <property type="project" value="InterPro"/>
</dbReference>
<dbReference type="InterPro" id="IPR058192">
    <property type="entry name" value="WHD_ROQ1-like"/>
</dbReference>
<dbReference type="SUPFAM" id="SSF46785">
    <property type="entry name" value="Winged helix' DNA-binding domain"/>
    <property type="match status" value="1"/>
</dbReference>
<evidence type="ECO:0000259" key="5">
    <source>
        <dbReference type="PROSITE" id="PS50104"/>
    </source>
</evidence>
<proteinExistence type="predicted"/>
<name>A0A9D5ATS4_PEA</name>
<keyword evidence="1" id="KW-0433">Leucine-rich repeat</keyword>
<keyword evidence="7" id="KW-1185">Reference proteome</keyword>
<evidence type="ECO:0000256" key="1">
    <source>
        <dbReference type="ARBA" id="ARBA00022614"/>
    </source>
</evidence>
<reference evidence="6 7" key="1">
    <citation type="journal article" date="2022" name="Nat. Genet.">
        <title>Improved pea reference genome and pan-genome highlight genomic features and evolutionary characteristics.</title>
        <authorList>
            <person name="Yang T."/>
            <person name="Liu R."/>
            <person name="Luo Y."/>
            <person name="Hu S."/>
            <person name="Wang D."/>
            <person name="Wang C."/>
            <person name="Pandey M.K."/>
            <person name="Ge S."/>
            <person name="Xu Q."/>
            <person name="Li N."/>
            <person name="Li G."/>
            <person name="Huang Y."/>
            <person name="Saxena R.K."/>
            <person name="Ji Y."/>
            <person name="Li M."/>
            <person name="Yan X."/>
            <person name="He Y."/>
            <person name="Liu Y."/>
            <person name="Wang X."/>
            <person name="Xiang C."/>
            <person name="Varshney R.K."/>
            <person name="Ding H."/>
            <person name="Gao S."/>
            <person name="Zong X."/>
        </authorList>
    </citation>
    <scope>NUCLEOTIDE SEQUENCE [LARGE SCALE GENOMIC DNA]</scope>
    <source>
        <strain evidence="6 7">cv. Zhongwan 6</strain>
    </source>
</reference>
<dbReference type="Gene3D" id="3.80.10.10">
    <property type="entry name" value="Ribonuclease Inhibitor"/>
    <property type="match status" value="2"/>
</dbReference>
<dbReference type="FunFam" id="3.40.50.10140:FF:000007">
    <property type="entry name" value="Disease resistance protein (TIR-NBS-LRR class)"/>
    <property type="match status" value="1"/>
</dbReference>
<evidence type="ECO:0000256" key="4">
    <source>
        <dbReference type="ARBA" id="ARBA00023027"/>
    </source>
</evidence>
<gene>
    <name evidence="6" type="ORF">KIW84_043280</name>
</gene>
<dbReference type="PANTHER" id="PTHR11017">
    <property type="entry name" value="LEUCINE-RICH REPEAT-CONTAINING PROTEIN"/>
    <property type="match status" value="1"/>
</dbReference>
<dbReference type="GO" id="GO:0006952">
    <property type="term" value="P:defense response"/>
    <property type="evidence" value="ECO:0007669"/>
    <property type="project" value="UniProtKB-KW"/>
</dbReference>
<dbReference type="InterPro" id="IPR058546">
    <property type="entry name" value="RPS4B/Roq1-like_LRR"/>
</dbReference>
<dbReference type="OrthoDB" id="1344914at2759"/>